<organism evidence="3 4">
    <name type="scientific">Duganella vulcania</name>
    <dbReference type="NCBI Taxonomy" id="2692166"/>
    <lineage>
        <taxon>Bacteria</taxon>
        <taxon>Pseudomonadati</taxon>
        <taxon>Pseudomonadota</taxon>
        <taxon>Betaproteobacteria</taxon>
        <taxon>Burkholderiales</taxon>
        <taxon>Oxalobacteraceae</taxon>
        <taxon>Telluria group</taxon>
        <taxon>Duganella</taxon>
    </lineage>
</organism>
<protein>
    <submittedName>
        <fullName evidence="3">Uncharacterized protein</fullName>
    </submittedName>
</protein>
<evidence type="ECO:0000256" key="2">
    <source>
        <dbReference type="SAM" id="SignalP"/>
    </source>
</evidence>
<proteinExistence type="predicted"/>
<evidence type="ECO:0000256" key="1">
    <source>
        <dbReference type="SAM" id="MobiDB-lite"/>
    </source>
</evidence>
<dbReference type="EMBL" id="WWCX01000049">
    <property type="protein sequence ID" value="MYM96586.1"/>
    <property type="molecule type" value="Genomic_DNA"/>
</dbReference>
<keyword evidence="2" id="KW-0732">Signal</keyword>
<dbReference type="AlphaFoldDB" id="A0A845GTM9"/>
<accession>A0A845GTM9</accession>
<dbReference type="Proteomes" id="UP000447355">
    <property type="component" value="Unassembled WGS sequence"/>
</dbReference>
<feature type="signal peptide" evidence="2">
    <location>
        <begin position="1"/>
        <end position="17"/>
    </location>
</feature>
<feature type="compositionally biased region" description="Basic and acidic residues" evidence="1">
    <location>
        <begin position="60"/>
        <end position="69"/>
    </location>
</feature>
<feature type="chain" id="PRO_5032319988" evidence="2">
    <location>
        <begin position="18"/>
        <end position="138"/>
    </location>
</feature>
<evidence type="ECO:0000313" key="3">
    <source>
        <dbReference type="EMBL" id="MYM96586.1"/>
    </source>
</evidence>
<reference evidence="3" key="1">
    <citation type="submission" date="2019-12" db="EMBL/GenBank/DDBJ databases">
        <title>Novel species isolated from a subtropical stream in China.</title>
        <authorList>
            <person name="Lu H."/>
        </authorList>
    </citation>
    <scope>NUCLEOTIDE SEQUENCE [LARGE SCALE GENOMIC DNA]</scope>
    <source>
        <strain evidence="3">FT81W</strain>
    </source>
</reference>
<sequence>MKGIVVAACLAALPLAAWPLPEAPAQASRPAVKPAEPVAGALSRPPALSDELIRKAVRDTIAEDPHPVDPARATAGVYGTTTPSAHDKMSAAFEQAKVPDCLHDDALKLQPAHIGPVAVVGPYSLPWVIAAAIRGKCR</sequence>
<name>A0A845GTM9_9BURK</name>
<dbReference type="RefSeq" id="WP_161085595.1">
    <property type="nucleotide sequence ID" value="NZ_WWCX01000049.1"/>
</dbReference>
<feature type="region of interest" description="Disordered" evidence="1">
    <location>
        <begin position="60"/>
        <end position="84"/>
    </location>
</feature>
<comment type="caution">
    <text evidence="3">The sequence shown here is derived from an EMBL/GenBank/DDBJ whole genome shotgun (WGS) entry which is preliminary data.</text>
</comment>
<evidence type="ECO:0000313" key="4">
    <source>
        <dbReference type="Proteomes" id="UP000447355"/>
    </source>
</evidence>
<gene>
    <name evidence="3" type="ORF">GTP90_22270</name>
</gene>